<dbReference type="Pfam" id="PF05729">
    <property type="entry name" value="NACHT"/>
    <property type="match status" value="1"/>
</dbReference>
<feature type="non-terminal residue" evidence="2">
    <location>
        <position position="1"/>
    </location>
</feature>
<evidence type="ECO:0000313" key="3">
    <source>
        <dbReference type="Proteomes" id="UP000023152"/>
    </source>
</evidence>
<dbReference type="Gene3D" id="3.40.50.300">
    <property type="entry name" value="P-loop containing nucleotide triphosphate hydrolases"/>
    <property type="match status" value="1"/>
</dbReference>
<comment type="caution">
    <text evidence="2">The sequence shown here is derived from an EMBL/GenBank/DDBJ whole genome shotgun (WGS) entry which is preliminary data.</text>
</comment>
<dbReference type="AlphaFoldDB" id="X6LFN7"/>
<proteinExistence type="predicted"/>
<protein>
    <submittedName>
        <fullName evidence="2">NACHT family NTPase</fullName>
    </submittedName>
</protein>
<sequence>QRIAYLWGNHQMWTHQFQHLLHIPLRNIINVFHNINDNSNDQKKNESNDIEYLWSMIINELHIPQWNLNDTKYIIHSMNGLLLLLDGFDEIANEIQTNTNLQSWLQHCTSNQNYSIIITSRPNAMCPYLNNPRILN</sequence>
<accession>X6LFN7</accession>
<evidence type="ECO:0000313" key="2">
    <source>
        <dbReference type="EMBL" id="ETO00808.1"/>
    </source>
</evidence>
<reference evidence="2 3" key="1">
    <citation type="journal article" date="2013" name="Curr. Biol.">
        <title>The Genome of the Foraminiferan Reticulomyxa filosa.</title>
        <authorList>
            <person name="Glockner G."/>
            <person name="Hulsmann N."/>
            <person name="Schleicher M."/>
            <person name="Noegel A.A."/>
            <person name="Eichinger L."/>
            <person name="Gallinger C."/>
            <person name="Pawlowski J."/>
            <person name="Sierra R."/>
            <person name="Euteneuer U."/>
            <person name="Pillet L."/>
            <person name="Moustafa A."/>
            <person name="Platzer M."/>
            <person name="Groth M."/>
            <person name="Szafranski K."/>
            <person name="Schliwa M."/>
        </authorList>
    </citation>
    <scope>NUCLEOTIDE SEQUENCE [LARGE SCALE GENOMIC DNA]</scope>
</reference>
<feature type="domain" description="NACHT" evidence="1">
    <location>
        <begin position="1"/>
        <end position="125"/>
    </location>
</feature>
<gene>
    <name evidence="2" type="ORF">RFI_36632</name>
</gene>
<organism evidence="2 3">
    <name type="scientific">Reticulomyxa filosa</name>
    <dbReference type="NCBI Taxonomy" id="46433"/>
    <lineage>
        <taxon>Eukaryota</taxon>
        <taxon>Sar</taxon>
        <taxon>Rhizaria</taxon>
        <taxon>Retaria</taxon>
        <taxon>Foraminifera</taxon>
        <taxon>Monothalamids</taxon>
        <taxon>Reticulomyxidae</taxon>
        <taxon>Reticulomyxa</taxon>
    </lineage>
</organism>
<dbReference type="EMBL" id="ASPP01039999">
    <property type="protein sequence ID" value="ETO00808.1"/>
    <property type="molecule type" value="Genomic_DNA"/>
</dbReference>
<dbReference type="InterPro" id="IPR027417">
    <property type="entry name" value="P-loop_NTPase"/>
</dbReference>
<keyword evidence="3" id="KW-1185">Reference proteome</keyword>
<feature type="non-terminal residue" evidence="2">
    <location>
        <position position="136"/>
    </location>
</feature>
<evidence type="ECO:0000259" key="1">
    <source>
        <dbReference type="Pfam" id="PF05729"/>
    </source>
</evidence>
<name>X6LFN7_RETFI</name>
<dbReference type="InterPro" id="IPR007111">
    <property type="entry name" value="NACHT_NTPase"/>
</dbReference>
<dbReference type="Proteomes" id="UP000023152">
    <property type="component" value="Unassembled WGS sequence"/>
</dbReference>